<keyword evidence="2" id="KW-1185">Reference proteome</keyword>
<name>A0A292PLP5_9PEZI</name>
<sequence>TPGTPLSVISIMLLETLLPYLSSEMFSEDLREML</sequence>
<reference evidence="1" key="1">
    <citation type="submission" date="2015-10" db="EMBL/GenBank/DDBJ databases">
        <authorList>
            <person name="Regsiter A."/>
            <person name="william w."/>
        </authorList>
    </citation>
    <scope>NUCLEOTIDE SEQUENCE</scope>
    <source>
        <strain evidence="1">Montdore</strain>
    </source>
</reference>
<gene>
    <name evidence="1" type="ORF">GSTUAT00007855001</name>
</gene>
<evidence type="ECO:0000313" key="2">
    <source>
        <dbReference type="Proteomes" id="UP001412239"/>
    </source>
</evidence>
<evidence type="ECO:0000313" key="1">
    <source>
        <dbReference type="EMBL" id="CUS08054.1"/>
    </source>
</evidence>
<dbReference type="AlphaFoldDB" id="A0A292PLP5"/>
<accession>A0A292PLP5</accession>
<dbReference type="Proteomes" id="UP001412239">
    <property type="component" value="Unassembled WGS sequence"/>
</dbReference>
<protein>
    <submittedName>
        <fullName evidence="1">Uncharacterized protein</fullName>
    </submittedName>
</protein>
<organism evidence="1 2">
    <name type="scientific">Tuber aestivum</name>
    <name type="common">summer truffle</name>
    <dbReference type="NCBI Taxonomy" id="59557"/>
    <lineage>
        <taxon>Eukaryota</taxon>
        <taxon>Fungi</taxon>
        <taxon>Dikarya</taxon>
        <taxon>Ascomycota</taxon>
        <taxon>Pezizomycotina</taxon>
        <taxon>Pezizomycetes</taxon>
        <taxon>Pezizales</taxon>
        <taxon>Tuberaceae</taxon>
        <taxon>Tuber</taxon>
    </lineage>
</organism>
<feature type="non-terminal residue" evidence="1">
    <location>
        <position position="1"/>
    </location>
</feature>
<dbReference type="EMBL" id="LN891149">
    <property type="protein sequence ID" value="CUS08054.1"/>
    <property type="molecule type" value="Genomic_DNA"/>
</dbReference>
<proteinExistence type="predicted"/>
<feature type="non-terminal residue" evidence="1">
    <location>
        <position position="34"/>
    </location>
</feature>